<dbReference type="Pfam" id="PF12796">
    <property type="entry name" value="Ank_2"/>
    <property type="match status" value="2"/>
</dbReference>
<reference evidence="4" key="1">
    <citation type="journal article" date="2023" name="Mol. Phylogenet. Evol.">
        <title>Genome-scale phylogeny and comparative genomics of the fungal order Sordariales.</title>
        <authorList>
            <person name="Hensen N."/>
            <person name="Bonometti L."/>
            <person name="Westerberg I."/>
            <person name="Brannstrom I.O."/>
            <person name="Guillou S."/>
            <person name="Cros-Aarteil S."/>
            <person name="Calhoun S."/>
            <person name="Haridas S."/>
            <person name="Kuo A."/>
            <person name="Mondo S."/>
            <person name="Pangilinan J."/>
            <person name="Riley R."/>
            <person name="LaButti K."/>
            <person name="Andreopoulos B."/>
            <person name="Lipzen A."/>
            <person name="Chen C."/>
            <person name="Yan M."/>
            <person name="Daum C."/>
            <person name="Ng V."/>
            <person name="Clum A."/>
            <person name="Steindorff A."/>
            <person name="Ohm R.A."/>
            <person name="Martin F."/>
            <person name="Silar P."/>
            <person name="Natvig D.O."/>
            <person name="Lalanne C."/>
            <person name="Gautier V."/>
            <person name="Ament-Velasquez S.L."/>
            <person name="Kruys A."/>
            <person name="Hutchinson M.I."/>
            <person name="Powell A.J."/>
            <person name="Barry K."/>
            <person name="Miller A.N."/>
            <person name="Grigoriev I.V."/>
            <person name="Debuchy R."/>
            <person name="Gladieux P."/>
            <person name="Hiltunen Thoren M."/>
            <person name="Johannesson H."/>
        </authorList>
    </citation>
    <scope>NUCLEOTIDE SEQUENCE</scope>
    <source>
        <strain evidence="4">PSN243</strain>
    </source>
</reference>
<evidence type="ECO:0000313" key="5">
    <source>
        <dbReference type="Proteomes" id="UP001321760"/>
    </source>
</evidence>
<dbReference type="PROSITE" id="PS50297">
    <property type="entry name" value="ANK_REP_REGION"/>
    <property type="match status" value="1"/>
</dbReference>
<dbReference type="PROSITE" id="PS50088">
    <property type="entry name" value="ANK_REPEAT"/>
    <property type="match status" value="2"/>
</dbReference>
<dbReference type="Proteomes" id="UP001321760">
    <property type="component" value="Unassembled WGS sequence"/>
</dbReference>
<name>A0AAV9GH80_9PEZI</name>
<dbReference type="InterPro" id="IPR036770">
    <property type="entry name" value="Ankyrin_rpt-contain_sf"/>
</dbReference>
<evidence type="ECO:0000256" key="3">
    <source>
        <dbReference type="PROSITE-ProRule" id="PRU00023"/>
    </source>
</evidence>
<proteinExistence type="predicted"/>
<organism evidence="4 5">
    <name type="scientific">Podospora aff. communis PSN243</name>
    <dbReference type="NCBI Taxonomy" id="3040156"/>
    <lineage>
        <taxon>Eukaryota</taxon>
        <taxon>Fungi</taxon>
        <taxon>Dikarya</taxon>
        <taxon>Ascomycota</taxon>
        <taxon>Pezizomycotina</taxon>
        <taxon>Sordariomycetes</taxon>
        <taxon>Sordariomycetidae</taxon>
        <taxon>Sordariales</taxon>
        <taxon>Podosporaceae</taxon>
        <taxon>Podospora</taxon>
    </lineage>
</organism>
<feature type="repeat" description="ANK" evidence="3">
    <location>
        <begin position="66"/>
        <end position="98"/>
    </location>
</feature>
<accession>A0AAV9GH80</accession>
<dbReference type="AlphaFoldDB" id="A0AAV9GH80"/>
<keyword evidence="2 3" id="KW-0040">ANK repeat</keyword>
<dbReference type="PANTHER" id="PTHR24198">
    <property type="entry name" value="ANKYRIN REPEAT AND PROTEIN KINASE DOMAIN-CONTAINING PROTEIN"/>
    <property type="match status" value="1"/>
</dbReference>
<evidence type="ECO:0000256" key="1">
    <source>
        <dbReference type="ARBA" id="ARBA00022737"/>
    </source>
</evidence>
<dbReference type="Gene3D" id="1.25.40.20">
    <property type="entry name" value="Ankyrin repeat-containing domain"/>
    <property type="match status" value="2"/>
</dbReference>
<dbReference type="EMBL" id="MU865952">
    <property type="protein sequence ID" value="KAK4447091.1"/>
    <property type="molecule type" value="Genomic_DNA"/>
</dbReference>
<reference evidence="4" key="2">
    <citation type="submission" date="2023-05" db="EMBL/GenBank/DDBJ databases">
        <authorList>
            <consortium name="Lawrence Berkeley National Laboratory"/>
            <person name="Steindorff A."/>
            <person name="Hensen N."/>
            <person name="Bonometti L."/>
            <person name="Westerberg I."/>
            <person name="Brannstrom I.O."/>
            <person name="Guillou S."/>
            <person name="Cros-Aarteil S."/>
            <person name="Calhoun S."/>
            <person name="Haridas S."/>
            <person name="Kuo A."/>
            <person name="Mondo S."/>
            <person name="Pangilinan J."/>
            <person name="Riley R."/>
            <person name="Labutti K."/>
            <person name="Andreopoulos B."/>
            <person name="Lipzen A."/>
            <person name="Chen C."/>
            <person name="Yanf M."/>
            <person name="Daum C."/>
            <person name="Ng V."/>
            <person name="Clum A."/>
            <person name="Ohm R."/>
            <person name="Martin F."/>
            <person name="Silar P."/>
            <person name="Natvig D."/>
            <person name="Lalanne C."/>
            <person name="Gautier V."/>
            <person name="Ament-Velasquez S.L."/>
            <person name="Kruys A."/>
            <person name="Hutchinson M.I."/>
            <person name="Powell A.J."/>
            <person name="Barry K."/>
            <person name="Miller A.N."/>
            <person name="Grigoriev I.V."/>
            <person name="Debuchy R."/>
            <person name="Gladieux P."/>
            <person name="Thoren M.H."/>
            <person name="Johannesson H."/>
        </authorList>
    </citation>
    <scope>NUCLEOTIDE SEQUENCE</scope>
    <source>
        <strain evidence="4">PSN243</strain>
    </source>
</reference>
<comment type="caution">
    <text evidence="4">The sequence shown here is derived from an EMBL/GenBank/DDBJ whole genome shotgun (WGS) entry which is preliminary data.</text>
</comment>
<sequence>MSALSDLKNHNSRLHEDSSAAAPHYPYLQSVAAVNIFRACARGDLEQVKGLLESGADINAFNSDKEGSFPLYLAEKSGHIDLCRYLLDQGAAVDAQCKVSKKTALHASVSNDDIGITSLLVSRYAPGGYIHHRDSHGQSPIGIAFKKNFTNVLAVFSAEVRLHKECKRIDCLAASTMGGKKKITSFVAGITRLPLHTIAHLIDHSCIDFNYATKHTSLPFHLVLTHGHDSLAHQMLQTGRVNVNKVNPLNGFLPLYTACGSVAAAPLLRELIAMTQFPLVDNRQPQSLIWRLLGNTDLFKTDSEEPATSLLSEIVEAVGEEEVQSVNGSDQSPLHFACEKGYIGAVKLLAPKTRFIDRRDLAGWTPLHLTVYKGEANILEITDTLLQHMDTTCLRNRTKLNMSLAESAALRPNPIRGALLERLFWKYRPIETGLAASAATFLHFGAWALDETAVRKSIADDNASVNLSAHRLPEAWELNLQVKTPDIDCPVAREIFSTPLLLAFNTELQDPYQTSPGEMGKRVLSRRVTRNTILRLILECEPLDLSELFQNVQERYQVLLVRILAQASGLGMAELLAARGVTLPWQLMSWTCLPEWEGKLDVEVIFIDEHDAATSTTNKMIVEQPLILAVLSGGRCRLVDVFKANFELACRIIHWEFDGRLDLAGCDGILMQIYELGGETALKRMLRLGVGGTRPVFWGAVRTGNQGLVNLLVEAGTVFDELESVDDESGLAAYQLALQGGHPETAEAPRAWSVYLRMSGS</sequence>
<dbReference type="PANTHER" id="PTHR24198:SF165">
    <property type="entry name" value="ANKYRIN REPEAT-CONTAINING PROTEIN-RELATED"/>
    <property type="match status" value="1"/>
</dbReference>
<gene>
    <name evidence="4" type="ORF">QBC34DRAFT_468373</name>
</gene>
<dbReference type="SMART" id="SM00248">
    <property type="entry name" value="ANK"/>
    <property type="match status" value="7"/>
</dbReference>
<dbReference type="InterPro" id="IPR002110">
    <property type="entry name" value="Ankyrin_rpt"/>
</dbReference>
<keyword evidence="5" id="KW-1185">Reference proteome</keyword>
<dbReference type="SUPFAM" id="SSF48403">
    <property type="entry name" value="Ankyrin repeat"/>
    <property type="match status" value="1"/>
</dbReference>
<feature type="repeat" description="ANK" evidence="3">
    <location>
        <begin position="39"/>
        <end position="63"/>
    </location>
</feature>
<evidence type="ECO:0000256" key="2">
    <source>
        <dbReference type="ARBA" id="ARBA00023043"/>
    </source>
</evidence>
<protein>
    <submittedName>
        <fullName evidence="4">Ankyrin repeat-containing domain protein</fullName>
    </submittedName>
</protein>
<keyword evidence="1" id="KW-0677">Repeat</keyword>
<evidence type="ECO:0000313" key="4">
    <source>
        <dbReference type="EMBL" id="KAK4447091.1"/>
    </source>
</evidence>